<dbReference type="Pfam" id="PF20445">
    <property type="entry name" value="RHS_N"/>
    <property type="match status" value="1"/>
</dbReference>
<dbReference type="VEuPathDB" id="TriTrypDB:TcG_09387"/>
<dbReference type="VEuPathDB" id="TriTrypDB:C3747_182g56"/>
<dbReference type="AlphaFoldDB" id="A0A2V2W2T4"/>
<feature type="domain" description="Retrotransposon hot spot protein N-terminal" evidence="1">
    <location>
        <begin position="287"/>
        <end position="353"/>
    </location>
</feature>
<reference evidence="3 4" key="1">
    <citation type="journal article" date="2018" name="Microb. Genom.">
        <title>Expanding an expanded genome: long-read sequencing of Trypanosoma cruzi.</title>
        <authorList>
            <person name="Berna L."/>
            <person name="Rodriguez M."/>
            <person name="Chiribao M.L."/>
            <person name="Parodi-Talice A."/>
            <person name="Pita S."/>
            <person name="Rijo G."/>
            <person name="Alvarez-Valin F."/>
            <person name="Robello C."/>
        </authorList>
    </citation>
    <scope>NUCLEOTIDE SEQUENCE [LARGE SCALE GENOMIC DNA]</scope>
    <source>
        <strain evidence="3 4">TCC</strain>
    </source>
</reference>
<dbReference type="VEuPathDB" id="TriTrypDB:TCSYLVIO_008672"/>
<accession>A0A2V2W2T4</accession>
<dbReference type="Proteomes" id="UP000246078">
    <property type="component" value="Unassembled WGS sequence"/>
</dbReference>
<dbReference type="EMBL" id="PRFC01000182">
    <property type="protein sequence ID" value="PWV02966.1"/>
    <property type="molecule type" value="Genomic_DNA"/>
</dbReference>
<feature type="domain" description="DUF7578" evidence="2">
    <location>
        <begin position="160"/>
        <end position="224"/>
    </location>
</feature>
<organism evidence="3 4">
    <name type="scientific">Trypanosoma cruzi</name>
    <dbReference type="NCBI Taxonomy" id="5693"/>
    <lineage>
        <taxon>Eukaryota</taxon>
        <taxon>Discoba</taxon>
        <taxon>Euglenozoa</taxon>
        <taxon>Kinetoplastea</taxon>
        <taxon>Metakinetoplastina</taxon>
        <taxon>Trypanosomatida</taxon>
        <taxon>Trypanosomatidae</taxon>
        <taxon>Trypanosoma</taxon>
        <taxon>Schizotrypanum</taxon>
    </lineage>
</organism>
<evidence type="ECO:0000259" key="1">
    <source>
        <dbReference type="Pfam" id="PF20445"/>
    </source>
</evidence>
<protein>
    <submittedName>
        <fullName evidence="3">Putative retrotransposon hot spot (RHS) protein</fullName>
    </submittedName>
</protein>
<evidence type="ECO:0000313" key="4">
    <source>
        <dbReference type="Proteomes" id="UP000246078"/>
    </source>
</evidence>
<evidence type="ECO:0000313" key="3">
    <source>
        <dbReference type="EMBL" id="PWV02966.1"/>
    </source>
</evidence>
<dbReference type="InterPro" id="IPR046835">
    <property type="entry name" value="RHS_N"/>
</dbReference>
<dbReference type="InterPro" id="IPR006518">
    <property type="entry name" value="Trypano_RHS"/>
</dbReference>
<dbReference type="VEuPathDB" id="TriTrypDB:Tc_MARK_7318"/>
<name>A0A2V2W2T4_TRYCR</name>
<sequence length="361" mass="41157">MSSSVKDILLEGSTCSTDMKLNDFLRSKLGGRGVVDTNEKVAMEMFVQDPETFIQNERLLRIITASPSYQELERELDEMKILLEAINKLHDEDVFSLEQWRGYEGKDTVTPLARGKINGVLTHVLREERRWAEERAVREKQVELTLTTTIEDVLFRGRVRVKDMKLNDFITMEMEGRGILRANRNVLLKEFFKDPTRYIHDAGVLNEIQASDAYLMAERAVRDEMDMEKDLRKLYKNGVSNLFGWSVASAEIRASVRDITKSFLDAALEEARKPTTTIAPIKMEGLYESVYNARWHHVVEVPGGEGTGMEVKKGRPPQQWTYKKVGYCLERDDGAEQYGAARLRLMVLASDKGRAVLVGGD</sequence>
<dbReference type="InterPro" id="IPR056000">
    <property type="entry name" value="DUF7578"/>
</dbReference>
<dbReference type="NCBIfam" id="TIGR01631">
    <property type="entry name" value="Trypano_RHS"/>
    <property type="match status" value="1"/>
</dbReference>
<evidence type="ECO:0000259" key="2">
    <source>
        <dbReference type="Pfam" id="PF24466"/>
    </source>
</evidence>
<comment type="caution">
    <text evidence="3">The sequence shown here is derived from an EMBL/GenBank/DDBJ whole genome shotgun (WGS) entry which is preliminary data.</text>
</comment>
<dbReference type="Pfam" id="PF24466">
    <property type="entry name" value="DUF7578"/>
    <property type="match status" value="2"/>
</dbReference>
<proteinExistence type="predicted"/>
<feature type="domain" description="DUF7578" evidence="2">
    <location>
        <begin position="16"/>
        <end position="78"/>
    </location>
</feature>
<dbReference type="VEuPathDB" id="TriTrypDB:TcCL_NonESM09659"/>
<gene>
    <name evidence="3" type="ORF">C3747_182g56</name>
</gene>
<dbReference type="VEuPathDB" id="TriTrypDB:C4B63_159g12"/>